<dbReference type="PANTHER" id="PTHR21092:SF0">
    <property type="entry name" value="NICASTRIN"/>
    <property type="match status" value="1"/>
</dbReference>
<organism evidence="1 2">
    <name type="scientific">Ooceraea biroi</name>
    <name type="common">Clonal raider ant</name>
    <name type="synonym">Cerapachys biroi</name>
    <dbReference type="NCBI Taxonomy" id="2015173"/>
    <lineage>
        <taxon>Eukaryota</taxon>
        <taxon>Metazoa</taxon>
        <taxon>Ecdysozoa</taxon>
        <taxon>Arthropoda</taxon>
        <taxon>Hexapoda</taxon>
        <taxon>Insecta</taxon>
        <taxon>Pterygota</taxon>
        <taxon>Neoptera</taxon>
        <taxon>Endopterygota</taxon>
        <taxon>Hymenoptera</taxon>
        <taxon>Apocrita</taxon>
        <taxon>Aculeata</taxon>
        <taxon>Formicoidea</taxon>
        <taxon>Formicidae</taxon>
        <taxon>Dorylinae</taxon>
        <taxon>Ooceraea</taxon>
    </lineage>
</organism>
<dbReference type="Proteomes" id="UP000053097">
    <property type="component" value="Unassembled WGS sequence"/>
</dbReference>
<dbReference type="OrthoDB" id="755951at2759"/>
<accession>A0A026WUE8</accession>
<reference evidence="1 2" key="1">
    <citation type="journal article" date="2014" name="Curr. Biol.">
        <title>The genome of the clonal raider ant Cerapachys biroi.</title>
        <authorList>
            <person name="Oxley P.R."/>
            <person name="Ji L."/>
            <person name="Fetter-Pruneda I."/>
            <person name="McKenzie S.K."/>
            <person name="Li C."/>
            <person name="Hu H."/>
            <person name="Zhang G."/>
            <person name="Kronauer D.J."/>
        </authorList>
    </citation>
    <scope>NUCLEOTIDE SEQUENCE [LARGE SCALE GENOMIC DNA]</scope>
</reference>
<dbReference type="STRING" id="2015173.A0A026WUE8"/>
<dbReference type="GO" id="GO:0005886">
    <property type="term" value="C:plasma membrane"/>
    <property type="evidence" value="ECO:0007669"/>
    <property type="project" value="TreeGrafter"/>
</dbReference>
<dbReference type="GO" id="GO:0007220">
    <property type="term" value="P:Notch receptor processing"/>
    <property type="evidence" value="ECO:0007669"/>
    <property type="project" value="TreeGrafter"/>
</dbReference>
<protein>
    <submittedName>
        <fullName evidence="1">Nicastrin</fullName>
    </submittedName>
</protein>
<keyword evidence="2" id="KW-1185">Reference proteome</keyword>
<dbReference type="Pfam" id="PF05450">
    <property type="entry name" value="Nicastrin"/>
    <property type="match status" value="1"/>
</dbReference>
<name>A0A026WUE8_OOCBI</name>
<dbReference type="PANTHER" id="PTHR21092">
    <property type="entry name" value="NICASTRIN"/>
    <property type="match status" value="1"/>
</dbReference>
<evidence type="ECO:0000313" key="1">
    <source>
        <dbReference type="EMBL" id="EZA59665.1"/>
    </source>
</evidence>
<gene>
    <name evidence="1" type="ORF">X777_16648</name>
</gene>
<proteinExistence type="predicted"/>
<dbReference type="AlphaFoldDB" id="A0A026WUE8"/>
<sequence length="261" mass="28903">MIYNMKQNNFNALGGINLKLDDIKSVIEFGQLGKGKIVLHSSSKDDTTDRLSKVLNASILDDSVPPTSVQSFLEARPSLTTVVITNHGKKLKNRYYNNILDDGENLDFNRYTICLFIIEIFVYHVLEMIVTGESAPQSADLPIPLEDLVTEMLYCYIQSAKCTRFHAASTSGAKLINQILPLYVGVHRALNAATTLTGQLLALLTGEKLSDMNETTCHKNRLTWMGGYNFTEICINSTVNYSTAVSPAFIINSKAGDNARR</sequence>
<evidence type="ECO:0000313" key="2">
    <source>
        <dbReference type="Proteomes" id="UP000053097"/>
    </source>
</evidence>
<dbReference type="GO" id="GO:0016485">
    <property type="term" value="P:protein processing"/>
    <property type="evidence" value="ECO:0007669"/>
    <property type="project" value="InterPro"/>
</dbReference>
<dbReference type="InterPro" id="IPR008710">
    <property type="entry name" value="Nicastrin"/>
</dbReference>
<dbReference type="EMBL" id="KK107099">
    <property type="protein sequence ID" value="EZA59665.1"/>
    <property type="molecule type" value="Genomic_DNA"/>
</dbReference>